<evidence type="ECO:0000313" key="5">
    <source>
        <dbReference type="Proteomes" id="UP001152797"/>
    </source>
</evidence>
<feature type="non-terminal residue" evidence="3">
    <location>
        <position position="1"/>
    </location>
</feature>
<reference evidence="4 5" key="2">
    <citation type="submission" date="2024-05" db="EMBL/GenBank/DDBJ databases">
        <authorList>
            <person name="Chen Y."/>
            <person name="Shah S."/>
            <person name="Dougan E. K."/>
            <person name="Thang M."/>
            <person name="Chan C."/>
        </authorList>
    </citation>
    <scope>NUCLEOTIDE SEQUENCE [LARGE SCALE GENOMIC DNA]</scope>
</reference>
<comment type="caution">
    <text evidence="3">The sequence shown here is derived from an EMBL/GenBank/DDBJ whole genome shotgun (WGS) entry which is preliminary data.</text>
</comment>
<proteinExistence type="predicted"/>
<dbReference type="EMBL" id="CAMXCT030001979">
    <property type="protein sequence ID" value="CAL4781948.1"/>
    <property type="molecule type" value="Genomic_DNA"/>
</dbReference>
<evidence type="ECO:0000256" key="2">
    <source>
        <dbReference type="SAM" id="MobiDB-lite"/>
    </source>
</evidence>
<feature type="region of interest" description="Disordered" evidence="2">
    <location>
        <begin position="351"/>
        <end position="376"/>
    </location>
</feature>
<keyword evidence="1" id="KW-0175">Coiled coil</keyword>
<protein>
    <submittedName>
        <fullName evidence="4">Endonuclease/exonuclease/phosphatase domain-containing protein</fullName>
    </submittedName>
</protein>
<keyword evidence="4" id="KW-0255">Endonuclease</keyword>
<reference evidence="3" key="1">
    <citation type="submission" date="2022-10" db="EMBL/GenBank/DDBJ databases">
        <authorList>
            <person name="Chen Y."/>
            <person name="Dougan E. K."/>
            <person name="Chan C."/>
            <person name="Rhodes N."/>
            <person name="Thang M."/>
        </authorList>
    </citation>
    <scope>NUCLEOTIDE SEQUENCE</scope>
</reference>
<keyword evidence="4" id="KW-0540">Nuclease</keyword>
<feature type="coiled-coil region" evidence="1">
    <location>
        <begin position="59"/>
        <end position="86"/>
    </location>
</feature>
<evidence type="ECO:0000256" key="1">
    <source>
        <dbReference type="SAM" id="Coils"/>
    </source>
</evidence>
<sequence>RKPLEFREPLEFKRGPLEEPPQQGSWKFMFICNLRPPGQWAPTMQMMPVPAVPAGPGTIDEAAEEIKKESKAQANLNRLLKQMKKDTIEHQIAQAIGILPDEVLAFHNVLARPEDLVSQNLHCSLPQLHDERRPSPFLRLVLVDMEIYEPNEILPGAFRRFSKWLPRTINRRSVFRMLDLESLLDIHGERCRLWFNNNLIADDFIEPLHLEDGDYIRILIGDHDSDFQCDDSSAESTDFMAGLQLPLEVLPRSFELAMPVDMDPLLNVQVCSTSTFEKRILPFSMSVDEDAAELTSFVTQLRAEDDVDDIQLWTNHWHIQTPDSKQTSLHSQAQVLERCLATSMRLLEEDETGPSLTPLAIPEDHPEEAPVTDRFPDHQGDILDSWRAASTSTFATDTIDGEIHVKFVTWFLNGDLWPRCDAFRTVALPADPERWDAIFRQTWRDRADPATQFQTALVYPPVTPDQHGGHLIIHQNLGPSVRGTLLSVFWHGQESELGSRFAQVVPHWLSFQRFLHFADLLDACRRRILLCVGFSGSHPIDDDRPLFPRHGTHVEIHAAEWQIVDENSLMQQPGRGRRPAMRQLAITTHEHILIDNLMSCDQLIVPEYIECSAPGAPADIEAELTHWGIDCKALRFGHRHEALCFPAQWTAQVNQFHYMFCHEDVKDNEGIFLHTSNMPLDELGLMQLLYQLGYCRAAILDKEELLPQVFRVLFLDVVQQPLTEQGRIKKPLPWPALSHHGRHNRPFFDPSRHPDEDKNFLIKLGITMQDIDDFFKSGDDLLCRDPTGLDLPETTKQAMLISDTTDLARFDRLIIYTDGHIGTADVDASFTSLRSCFQALEAALPDRLQVEHTPGHCGDPYNDFADWLAREERRRSFYSKRQAISLDLWRPFLPYMWMLFSQTDGLPSWSSQGFHVPPPQLPSPLATPTCEGNELTSDRAAKIDISLASANIGSMYNGEWGHAGKLDYLRTQFKLLCLNFLGLQETRTPELFSRTDKILRFASGALHGQHGIELWVNLEQAYAVNDDGPIFFAPHHFVVVHKDHRSMLIHVVTEWVDFWILVAHAPQSGVALSERQIWWDHLLQITAACPQTARLFALLDANAGPGSADHISVFRTIGGHTSSTPLLRTFLQERIDFTLVQHEHVEQALGDYVVPAWTENIEDQVSQFNGHLLARLQNLCPHAKHRPKKPCIDEATWNLRTQKLIARRGLRQLARHHRIELLRACFQSWTSRPGYDKARFWHYGRWLQCANVKLLARHYKSAAQLKAKLRARKTAYLKHAFENLPTDAPASSILHELKKVVGSTNLKAIKQQTLPLIKDSTGQPCTSPSHALDTWIHFFQHMEGGRRVDKQEQHQLWVQNLQKFQATFLDLKITEVPSLVELEAAFRHVKPQKATGPDLIDAKICASSPAIVARKTYSQLLKLYTHGQESLLHKGGRLQPIWKQKGPRDSCSAYRSVLISSHVGKSLHRCLRLHSADVFEHYLQLQQTVGNRLQLGPDLLHALHQHLDDRPAVVRAGLSPQLQKVLQALHTDTHFYVGVQQDACRTTLGTRPGDCFADIVFSFLWARLLHRLEQIMKESNILDSFPDEKGLRPPGGEAAASGTKPFMGPTWMDDTCVAFSQESPSSLERTAGRVGGVMPPSWLKQAFLIRQFSCGSADSVILASSTEQATVATCRQTLQASRLRWQPAPGAGSQINASMEAIHDGLLPPLKVQGPLKEIPPGRPDEDFDLDLLEQIFLDILDATTIEECETMIRDAAHARALSWHTFKATLTRFLDIFTDEDAAVLHVAGDSLRGLFRTHMDSTAWPFLTAEGRDKNSPWHQEIAIQEQCCLREIEEQRNRVSIGNILMGFQLVAMAALACTGGIAVVEHPAESPNPDDASIWRTPIMQLLLALPECESFTLAQGLWGAQSSKPTTLGVLNAPQLKMELHKGRITTEVPKGSSIGKDTLGNWATARLKEYPPGLCLALARGFLKAIGDLPEDPAQQVSLRNRDIFGPLVCTSYGHAYGPDF</sequence>
<feature type="non-terminal residue" evidence="3">
    <location>
        <position position="2011"/>
    </location>
</feature>
<evidence type="ECO:0000313" key="3">
    <source>
        <dbReference type="EMBL" id="CAI3994636.1"/>
    </source>
</evidence>
<evidence type="ECO:0000313" key="4">
    <source>
        <dbReference type="EMBL" id="CAL4781948.1"/>
    </source>
</evidence>
<dbReference type="EMBL" id="CAMXCT020001979">
    <property type="protein sequence ID" value="CAL1148011.1"/>
    <property type="molecule type" value="Genomic_DNA"/>
</dbReference>
<organism evidence="3">
    <name type="scientific">Cladocopium goreaui</name>
    <dbReference type="NCBI Taxonomy" id="2562237"/>
    <lineage>
        <taxon>Eukaryota</taxon>
        <taxon>Sar</taxon>
        <taxon>Alveolata</taxon>
        <taxon>Dinophyceae</taxon>
        <taxon>Suessiales</taxon>
        <taxon>Symbiodiniaceae</taxon>
        <taxon>Cladocopium</taxon>
    </lineage>
</organism>
<dbReference type="EMBL" id="CAMXCT010001979">
    <property type="protein sequence ID" value="CAI3994636.1"/>
    <property type="molecule type" value="Genomic_DNA"/>
</dbReference>
<dbReference type="Proteomes" id="UP001152797">
    <property type="component" value="Unassembled WGS sequence"/>
</dbReference>
<dbReference type="SUPFAM" id="SSF56219">
    <property type="entry name" value="DNase I-like"/>
    <property type="match status" value="1"/>
</dbReference>
<keyword evidence="4" id="KW-0378">Hydrolase</keyword>
<dbReference type="InterPro" id="IPR036691">
    <property type="entry name" value="Endo/exonu/phosph_ase_sf"/>
</dbReference>
<accession>A0A9P1CNJ2</accession>
<keyword evidence="5" id="KW-1185">Reference proteome</keyword>
<gene>
    <name evidence="3" type="ORF">C1SCF055_LOCUS21271</name>
</gene>
<dbReference type="GO" id="GO:0004519">
    <property type="term" value="F:endonuclease activity"/>
    <property type="evidence" value="ECO:0007669"/>
    <property type="project" value="UniProtKB-KW"/>
</dbReference>
<name>A0A9P1CNJ2_9DINO</name>